<name>A0A6J5R3K9_9CAUD</name>
<accession>A0A6J5R3K9</accession>
<protein>
    <submittedName>
        <fullName evidence="1">Uncharacterized protein</fullName>
    </submittedName>
</protein>
<proteinExistence type="predicted"/>
<dbReference type="EMBL" id="LR797120">
    <property type="protein sequence ID" value="CAB4188168.1"/>
    <property type="molecule type" value="Genomic_DNA"/>
</dbReference>
<organism evidence="1">
    <name type="scientific">uncultured Caudovirales phage</name>
    <dbReference type="NCBI Taxonomy" id="2100421"/>
    <lineage>
        <taxon>Viruses</taxon>
        <taxon>Duplodnaviria</taxon>
        <taxon>Heunggongvirae</taxon>
        <taxon>Uroviricota</taxon>
        <taxon>Caudoviricetes</taxon>
        <taxon>Peduoviridae</taxon>
        <taxon>Maltschvirus</taxon>
        <taxon>Maltschvirus maltsch</taxon>
    </lineage>
</organism>
<sequence>MIIEGIAGRFAQRMAGIMGVSMTSNGSVRVAQVEGPDDEGTRAGLRFYLSAGGATGIAPVQALPSTAAQWMLWNPNGNTVTAFIDVLGVMLNSGTAGAGGTFYVCPVPPKFAPATVPSVSTANALITDANPISTRGSNLICVSSQTLLNAVASNWLLTGFMNPAGTILGQTQMENRDIRGKLAIPPGCGLAFAVVSPTGTTPLFSPYASWREYASDME</sequence>
<evidence type="ECO:0000313" key="1">
    <source>
        <dbReference type="EMBL" id="CAB4188168.1"/>
    </source>
</evidence>
<reference evidence="1" key="1">
    <citation type="submission" date="2020-05" db="EMBL/GenBank/DDBJ databases">
        <authorList>
            <person name="Chiriac C."/>
            <person name="Salcher M."/>
            <person name="Ghai R."/>
            <person name="Kavagutti S V."/>
        </authorList>
    </citation>
    <scope>NUCLEOTIDE SEQUENCE</scope>
</reference>
<gene>
    <name evidence="1" type="ORF">UFOVP1165_61</name>
</gene>